<evidence type="ECO:0000313" key="3">
    <source>
        <dbReference type="EMBL" id="ORX37828.1"/>
    </source>
</evidence>
<dbReference type="InParanoid" id="A0A1Y1UIF7"/>
<accession>A0A1Y1UIF7</accession>
<evidence type="ECO:0000256" key="2">
    <source>
        <dbReference type="SAM" id="MobiDB-lite"/>
    </source>
</evidence>
<dbReference type="EMBL" id="NBSH01000005">
    <property type="protein sequence ID" value="ORX37828.1"/>
    <property type="molecule type" value="Genomic_DNA"/>
</dbReference>
<comment type="caution">
    <text evidence="3">The sequence shown here is derived from an EMBL/GenBank/DDBJ whole genome shotgun (WGS) entry which is preliminary data.</text>
</comment>
<dbReference type="RefSeq" id="XP_021871815.1">
    <property type="nucleotide sequence ID" value="XM_022015585.1"/>
</dbReference>
<organism evidence="3 4">
    <name type="scientific">Kockovaella imperatae</name>
    <dbReference type="NCBI Taxonomy" id="4999"/>
    <lineage>
        <taxon>Eukaryota</taxon>
        <taxon>Fungi</taxon>
        <taxon>Dikarya</taxon>
        <taxon>Basidiomycota</taxon>
        <taxon>Agaricomycotina</taxon>
        <taxon>Tremellomycetes</taxon>
        <taxon>Tremellales</taxon>
        <taxon>Cuniculitremaceae</taxon>
        <taxon>Kockovaella</taxon>
    </lineage>
</organism>
<reference evidence="3 4" key="1">
    <citation type="submission" date="2017-03" db="EMBL/GenBank/DDBJ databases">
        <title>Widespread Adenine N6-methylation of Active Genes in Fungi.</title>
        <authorList>
            <consortium name="DOE Joint Genome Institute"/>
            <person name="Mondo S.J."/>
            <person name="Dannebaum R.O."/>
            <person name="Kuo R.C."/>
            <person name="Louie K.B."/>
            <person name="Bewick A.J."/>
            <person name="Labutti K."/>
            <person name="Haridas S."/>
            <person name="Kuo A."/>
            <person name="Salamov A."/>
            <person name="Ahrendt S.R."/>
            <person name="Lau R."/>
            <person name="Bowen B.P."/>
            <person name="Lipzen A."/>
            <person name="Sullivan W."/>
            <person name="Andreopoulos W.B."/>
            <person name="Clum A."/>
            <person name="Lindquist E."/>
            <person name="Daum C."/>
            <person name="Northen T.R."/>
            <person name="Ramamoorthy G."/>
            <person name="Schmitz R.J."/>
            <person name="Gryganskyi A."/>
            <person name="Culley D."/>
            <person name="Magnuson J."/>
            <person name="James T.Y."/>
            <person name="O'Malley M.A."/>
            <person name="Stajich J.E."/>
            <person name="Spatafora J.W."/>
            <person name="Visel A."/>
            <person name="Grigoriev I.V."/>
        </authorList>
    </citation>
    <scope>NUCLEOTIDE SEQUENCE [LARGE SCALE GENOMIC DNA]</scope>
    <source>
        <strain evidence="3 4">NRRL Y-17943</strain>
    </source>
</reference>
<keyword evidence="1" id="KW-0175">Coiled coil</keyword>
<feature type="region of interest" description="Disordered" evidence="2">
    <location>
        <begin position="266"/>
        <end position="289"/>
    </location>
</feature>
<dbReference type="AlphaFoldDB" id="A0A1Y1UIF7"/>
<dbReference type="GeneID" id="33557394"/>
<name>A0A1Y1UIF7_9TREE</name>
<protein>
    <submittedName>
        <fullName evidence="3">Uncharacterized protein</fullName>
    </submittedName>
</protein>
<evidence type="ECO:0000256" key="1">
    <source>
        <dbReference type="SAM" id="Coils"/>
    </source>
</evidence>
<keyword evidence="4" id="KW-1185">Reference proteome</keyword>
<dbReference type="OrthoDB" id="2564755at2759"/>
<gene>
    <name evidence="3" type="ORF">BD324DRAFT_623472</name>
</gene>
<dbReference type="Proteomes" id="UP000193218">
    <property type="component" value="Unassembled WGS sequence"/>
</dbReference>
<feature type="coiled-coil region" evidence="1">
    <location>
        <begin position="179"/>
        <end position="212"/>
    </location>
</feature>
<proteinExistence type="predicted"/>
<sequence length="312" mass="35267">MTAPDEDSASRSDQDLSFEALECLILRSKLLAWACPIQVDPSNPSAPPRRIIEKVPKASWWNRTFGGQTHTEVTSHGSIAQMIDADVSRLDQTRRSAINSHSAAQQLGAAPQLYSYTPCPQPSASAWETNPYYYAHGGPRYIDDVPLNFASLPLAERMEWERVLGERAKMSKHWRKVEEKKWKAEQKELERKMKQEMKLKRQKLKAEQAKQLAAFSGRKRWLPSVSSAPGAGARRVPAGVATSPMPGVAVEPQTRWMMLPTGEEFGVRRPFDGPGRPPIKGPGDWPMMSRTMTHVSRKWRWLELSLPRQSRT</sequence>
<evidence type="ECO:0000313" key="4">
    <source>
        <dbReference type="Proteomes" id="UP000193218"/>
    </source>
</evidence>